<reference evidence="2 3" key="1">
    <citation type="journal article" date="2010" name="Stand. Genomic Sci.">
        <title>Complete genome sequence of Conexibacter woesei type strain (ID131577).</title>
        <authorList>
            <person name="Pukall R."/>
            <person name="Lapidus A."/>
            <person name="Glavina Del Rio T."/>
            <person name="Copeland A."/>
            <person name="Tice H."/>
            <person name="Cheng J.-F."/>
            <person name="Lucas S."/>
            <person name="Chen F."/>
            <person name="Nolan M."/>
            <person name="Bruce D."/>
            <person name="Goodwin L."/>
            <person name="Pitluck S."/>
            <person name="Mavromatis K."/>
            <person name="Ivanova N."/>
            <person name="Ovchinnikova G."/>
            <person name="Pati A."/>
            <person name="Chen A."/>
            <person name="Palaniappan K."/>
            <person name="Land M."/>
            <person name="Hauser L."/>
            <person name="Chang Y.-J."/>
            <person name="Jeffries C.D."/>
            <person name="Chain P."/>
            <person name="Meincke L."/>
            <person name="Sims D."/>
            <person name="Brettin T."/>
            <person name="Detter J.C."/>
            <person name="Rohde M."/>
            <person name="Goeker M."/>
            <person name="Bristow J."/>
            <person name="Eisen J.A."/>
            <person name="Markowitz V."/>
            <person name="Kyrpides N.C."/>
            <person name="Klenk H.-P."/>
            <person name="Hugenholtz P."/>
        </authorList>
    </citation>
    <scope>NUCLEOTIDE SEQUENCE [LARGE SCALE GENOMIC DNA]</scope>
    <source>
        <strain evidence="3">DSM 14684 / CIP 108061 / JCM 11494 / NBRC 100937 / ID131577</strain>
    </source>
</reference>
<proteinExistence type="predicted"/>
<protein>
    <recommendedName>
        <fullName evidence="4">Secreted protein</fullName>
    </recommendedName>
</protein>
<keyword evidence="3" id="KW-1185">Reference proteome</keyword>
<keyword evidence="1" id="KW-0732">Signal</keyword>
<dbReference type="RefSeq" id="WP_012932769.1">
    <property type="nucleotide sequence ID" value="NC_013739.1"/>
</dbReference>
<sequence precursor="true">MNPKRVGALALALAALGGAVSVASGAVGQEPAAPAADSPDPVPAPDRAKIALAKANIGALRDARQPAADAISEQIADGPLLADGVVALDSARRVRTGSKSGWLASTSDGTGVCVVIAGGLTCPPVDHVVEQGLSPGYVVREGEPVHVFGVASDAVADAALLLRDGSTRSVTIADNFFAVDTAAVPIEMRWIGPDGYETFVFPTRPGLGGVKAAP</sequence>
<accession>D3FEP4</accession>
<dbReference type="HOGENOM" id="CLU_1287003_0_0_11"/>
<reference evidence="3" key="2">
    <citation type="submission" date="2010-01" db="EMBL/GenBank/DDBJ databases">
        <title>The complete genome of Conexibacter woesei DSM 14684.</title>
        <authorList>
            <consortium name="US DOE Joint Genome Institute (JGI-PGF)"/>
            <person name="Lucas S."/>
            <person name="Copeland A."/>
            <person name="Lapidus A."/>
            <person name="Glavina del Rio T."/>
            <person name="Dalin E."/>
            <person name="Tice H."/>
            <person name="Bruce D."/>
            <person name="Goodwin L."/>
            <person name="Pitluck S."/>
            <person name="Kyrpides N."/>
            <person name="Mavromatis K."/>
            <person name="Ivanova N."/>
            <person name="Mikhailova N."/>
            <person name="Chertkov O."/>
            <person name="Brettin T."/>
            <person name="Detter J.C."/>
            <person name="Han C."/>
            <person name="Larimer F."/>
            <person name="Land M."/>
            <person name="Hauser L."/>
            <person name="Markowitz V."/>
            <person name="Cheng J.-F."/>
            <person name="Hugenholtz P."/>
            <person name="Woyke T."/>
            <person name="Wu D."/>
            <person name="Pukall R."/>
            <person name="Steenblock K."/>
            <person name="Schneider S."/>
            <person name="Klenk H.-P."/>
            <person name="Eisen J.A."/>
        </authorList>
    </citation>
    <scope>NUCLEOTIDE SEQUENCE [LARGE SCALE GENOMIC DNA]</scope>
    <source>
        <strain evidence="3">DSM 14684 / CIP 108061 / JCM 11494 / NBRC 100937 / ID131577</strain>
    </source>
</reference>
<feature type="chain" id="PRO_5039636212" description="Secreted protein" evidence="1">
    <location>
        <begin position="26"/>
        <end position="214"/>
    </location>
</feature>
<evidence type="ECO:0000313" key="3">
    <source>
        <dbReference type="Proteomes" id="UP000008229"/>
    </source>
</evidence>
<evidence type="ECO:0000256" key="1">
    <source>
        <dbReference type="SAM" id="SignalP"/>
    </source>
</evidence>
<feature type="signal peptide" evidence="1">
    <location>
        <begin position="1"/>
        <end position="25"/>
    </location>
</feature>
<gene>
    <name evidence="2" type="ordered locus">Cwoe_1289</name>
</gene>
<evidence type="ECO:0008006" key="4">
    <source>
        <dbReference type="Google" id="ProtNLM"/>
    </source>
</evidence>
<organism evidence="2 3">
    <name type="scientific">Conexibacter woesei (strain DSM 14684 / CCUG 47730 / CIP 108061 / JCM 11494 / NBRC 100937 / ID131577)</name>
    <dbReference type="NCBI Taxonomy" id="469383"/>
    <lineage>
        <taxon>Bacteria</taxon>
        <taxon>Bacillati</taxon>
        <taxon>Actinomycetota</taxon>
        <taxon>Thermoleophilia</taxon>
        <taxon>Solirubrobacterales</taxon>
        <taxon>Conexibacteraceae</taxon>
        <taxon>Conexibacter</taxon>
    </lineage>
</organism>
<dbReference type="AlphaFoldDB" id="D3FEP4"/>
<evidence type="ECO:0000313" key="2">
    <source>
        <dbReference type="EMBL" id="ADB49718.1"/>
    </source>
</evidence>
<name>D3FEP4_CONWI</name>
<dbReference type="KEGG" id="cwo:Cwoe_1289"/>
<dbReference type="EMBL" id="CP001854">
    <property type="protein sequence ID" value="ADB49718.1"/>
    <property type="molecule type" value="Genomic_DNA"/>
</dbReference>
<dbReference type="Proteomes" id="UP000008229">
    <property type="component" value="Chromosome"/>
</dbReference>